<comment type="caution">
    <text evidence="9">The sequence shown here is derived from an EMBL/GenBank/DDBJ whole genome shotgun (WGS) entry which is preliminary data.</text>
</comment>
<dbReference type="InterPro" id="IPR027304">
    <property type="entry name" value="Trigger_fact/SurA_dom_sf"/>
</dbReference>
<name>A0A2M8VIK2_9BURK</name>
<evidence type="ECO:0000313" key="10">
    <source>
        <dbReference type="Proteomes" id="UP000229366"/>
    </source>
</evidence>
<dbReference type="EC" id="5.2.1.8" evidence="3"/>
<dbReference type="PROSITE" id="PS01096">
    <property type="entry name" value="PPIC_PPIASE_1"/>
    <property type="match status" value="1"/>
</dbReference>
<reference evidence="9 10" key="1">
    <citation type="submission" date="2017-11" db="EMBL/GenBank/DDBJ databases">
        <title>Genomic Encyclopedia of Type Strains, Phase III (KMG-III): the genomes of soil and plant-associated and newly described type strains.</title>
        <authorList>
            <person name="Whitman W."/>
        </authorList>
    </citation>
    <scope>NUCLEOTIDE SEQUENCE [LARGE SCALE GENOMIC DNA]</scope>
    <source>
        <strain evidence="9 10">UB-Domo-W1</strain>
    </source>
</reference>
<dbReference type="InterPro" id="IPR023058">
    <property type="entry name" value="PPIase_PpiC_CS"/>
</dbReference>
<organism evidence="9 10">
    <name type="scientific">Polynucleobacter brandtiae</name>
    <dbReference type="NCBI Taxonomy" id="1938816"/>
    <lineage>
        <taxon>Bacteria</taxon>
        <taxon>Pseudomonadati</taxon>
        <taxon>Pseudomonadota</taxon>
        <taxon>Betaproteobacteria</taxon>
        <taxon>Burkholderiales</taxon>
        <taxon>Burkholderiaceae</taxon>
        <taxon>Polynucleobacter</taxon>
    </lineage>
</organism>
<feature type="signal peptide" evidence="7">
    <location>
        <begin position="1"/>
        <end position="25"/>
    </location>
</feature>
<evidence type="ECO:0000256" key="3">
    <source>
        <dbReference type="ARBA" id="ARBA00013194"/>
    </source>
</evidence>
<feature type="domain" description="PpiC" evidence="8">
    <location>
        <begin position="147"/>
        <end position="238"/>
    </location>
</feature>
<dbReference type="SUPFAM" id="SSF109998">
    <property type="entry name" value="Triger factor/SurA peptide-binding domain-like"/>
    <property type="match status" value="1"/>
</dbReference>
<evidence type="ECO:0000313" key="9">
    <source>
        <dbReference type="EMBL" id="PJI76624.1"/>
    </source>
</evidence>
<evidence type="ECO:0000256" key="6">
    <source>
        <dbReference type="PROSITE-ProRule" id="PRU00278"/>
    </source>
</evidence>
<evidence type="ECO:0000259" key="8">
    <source>
        <dbReference type="PROSITE" id="PS50198"/>
    </source>
</evidence>
<dbReference type="AlphaFoldDB" id="A0A2M8VIK2"/>
<evidence type="ECO:0000256" key="1">
    <source>
        <dbReference type="ARBA" id="ARBA00000971"/>
    </source>
</evidence>
<evidence type="ECO:0000256" key="2">
    <source>
        <dbReference type="ARBA" id="ARBA00007656"/>
    </source>
</evidence>
<dbReference type="RefSeq" id="WP_100380306.1">
    <property type="nucleotide sequence ID" value="NZ_CBCSBW010000008.1"/>
</dbReference>
<evidence type="ECO:0000256" key="5">
    <source>
        <dbReference type="ARBA" id="ARBA00023235"/>
    </source>
</evidence>
<dbReference type="SUPFAM" id="SSF54534">
    <property type="entry name" value="FKBP-like"/>
    <property type="match status" value="1"/>
</dbReference>
<dbReference type="PROSITE" id="PS50198">
    <property type="entry name" value="PPIC_PPIASE_2"/>
    <property type="match status" value="1"/>
</dbReference>
<evidence type="ECO:0000256" key="7">
    <source>
        <dbReference type="SAM" id="SignalP"/>
    </source>
</evidence>
<dbReference type="Gene3D" id="3.10.50.40">
    <property type="match status" value="1"/>
</dbReference>
<dbReference type="InterPro" id="IPR000297">
    <property type="entry name" value="PPIase_PpiC"/>
</dbReference>
<keyword evidence="4 6" id="KW-0697">Rotamase</keyword>
<dbReference type="Gene3D" id="1.10.8.1040">
    <property type="match status" value="1"/>
</dbReference>
<keyword evidence="5 6" id="KW-0413">Isomerase</keyword>
<dbReference type="InterPro" id="IPR046357">
    <property type="entry name" value="PPIase_dom_sf"/>
</dbReference>
<keyword evidence="10" id="KW-1185">Reference proteome</keyword>
<gene>
    <name evidence="9" type="ORF">B0G85_2006</name>
</gene>
<feature type="chain" id="PRO_5014948375" description="peptidylprolyl isomerase" evidence="7">
    <location>
        <begin position="26"/>
        <end position="278"/>
    </location>
</feature>
<keyword evidence="7" id="KW-0732">Signal</keyword>
<dbReference type="OrthoDB" id="8886058at2"/>
<dbReference type="GO" id="GO:0003755">
    <property type="term" value="F:peptidyl-prolyl cis-trans isomerase activity"/>
    <property type="evidence" value="ECO:0007669"/>
    <property type="project" value="UniProtKB-KW"/>
</dbReference>
<dbReference type="EMBL" id="PGTX01000007">
    <property type="protein sequence ID" value="PJI76624.1"/>
    <property type="molecule type" value="Genomic_DNA"/>
</dbReference>
<dbReference type="InterPro" id="IPR050245">
    <property type="entry name" value="PrsA_foldase"/>
</dbReference>
<accession>A0A2M8VIK2</accession>
<proteinExistence type="inferred from homology"/>
<protein>
    <recommendedName>
        <fullName evidence="3">peptidylprolyl isomerase</fullName>
        <ecNumber evidence="3">5.2.1.8</ecNumber>
    </recommendedName>
</protein>
<comment type="catalytic activity">
    <reaction evidence="1">
        <text>[protein]-peptidylproline (omega=180) = [protein]-peptidylproline (omega=0)</text>
        <dbReference type="Rhea" id="RHEA:16237"/>
        <dbReference type="Rhea" id="RHEA-COMP:10747"/>
        <dbReference type="Rhea" id="RHEA-COMP:10748"/>
        <dbReference type="ChEBI" id="CHEBI:83833"/>
        <dbReference type="ChEBI" id="CHEBI:83834"/>
        <dbReference type="EC" id="5.2.1.8"/>
    </reaction>
</comment>
<sequence length="278" mass="30906">MPIKSYVSVICIAWASLASVNIAFAQAKADTKETEFEFIATVNGAPITQGLLNLNIRTLMAQGQRDTPELRQAIKEDLINKELIAQEATKQGFAKEIDFPDQMTQLKHNLLLQAYLEAHFKKNPISDAQFREEYDRQRKLMGDGANSFQYRMSQIVLTNETDAIDLIRRIQRGELFGKLAQEYSIDASSKANGGALGWVMPGQVIPAVASVLPSMAKGAITTTPIQTPVGWVILKLDDKRTFKIPGFEESKPQLRQALVQQYLGEVVKGLRANAKIVQ</sequence>
<evidence type="ECO:0000256" key="4">
    <source>
        <dbReference type="ARBA" id="ARBA00023110"/>
    </source>
</evidence>
<dbReference type="PANTHER" id="PTHR47245">
    <property type="entry name" value="PEPTIDYLPROLYL ISOMERASE"/>
    <property type="match status" value="1"/>
</dbReference>
<comment type="similarity">
    <text evidence="2">Belongs to the PpiC/parvulin rotamase family.</text>
</comment>
<dbReference type="Proteomes" id="UP000229366">
    <property type="component" value="Unassembled WGS sequence"/>
</dbReference>
<dbReference type="PANTHER" id="PTHR47245:SF2">
    <property type="entry name" value="PEPTIDYL-PROLYL CIS-TRANS ISOMERASE HP_0175-RELATED"/>
    <property type="match status" value="1"/>
</dbReference>
<dbReference type="Pfam" id="PF00639">
    <property type="entry name" value="Rotamase"/>
    <property type="match status" value="1"/>
</dbReference>